<dbReference type="GO" id="GO:0004947">
    <property type="term" value="F:bradykinin receptor activity"/>
    <property type="evidence" value="ECO:0007669"/>
    <property type="project" value="InterPro"/>
</dbReference>
<evidence type="ECO:0000256" key="9">
    <source>
        <dbReference type="SAM" id="Phobius"/>
    </source>
</evidence>
<feature type="transmembrane region" description="Helical" evidence="9">
    <location>
        <begin position="169"/>
        <end position="189"/>
    </location>
</feature>
<dbReference type="GeneTree" id="ENSGT01130000278308"/>
<keyword evidence="7 8" id="KW-0807">Transducer</keyword>
<dbReference type="OMA" id="NSCIARW"/>
<accession>H2XYT9</accession>
<evidence type="ECO:0000256" key="2">
    <source>
        <dbReference type="ARBA" id="ARBA00022692"/>
    </source>
</evidence>
<dbReference type="STRING" id="7719.ENSCINP00000034823"/>
<dbReference type="PANTHER" id="PTHR10489:SF932">
    <property type="entry name" value="G-PROTEIN COUPLED RECEPTORS FAMILY 1 PROFILE DOMAIN-CONTAINING PROTEIN"/>
    <property type="match status" value="1"/>
</dbReference>
<feature type="domain" description="G-protein coupled receptors family 1 profile" evidence="10">
    <location>
        <begin position="15"/>
        <end position="272"/>
    </location>
</feature>
<dbReference type="Ensembl" id="ENSCINT00000036343.1">
    <property type="protein sequence ID" value="ENSCINP00000034823.1"/>
    <property type="gene ID" value="ENSCING00000019739.1"/>
</dbReference>
<keyword evidence="3 9" id="KW-1133">Transmembrane helix</keyword>
<evidence type="ECO:0000256" key="6">
    <source>
        <dbReference type="ARBA" id="ARBA00023170"/>
    </source>
</evidence>
<evidence type="ECO:0000313" key="12">
    <source>
        <dbReference type="Proteomes" id="UP000008144"/>
    </source>
</evidence>
<feature type="transmembrane region" description="Helical" evidence="9">
    <location>
        <begin position="6"/>
        <end position="24"/>
    </location>
</feature>
<keyword evidence="12" id="KW-1185">Reference proteome</keyword>
<dbReference type="AlphaFoldDB" id="H2XYT9"/>
<comment type="similarity">
    <text evidence="8">Belongs to the G-protein coupled receptor 1 family.</text>
</comment>
<name>H2XYT9_CIOIN</name>
<evidence type="ECO:0000259" key="10">
    <source>
        <dbReference type="PROSITE" id="PS50262"/>
    </source>
</evidence>
<keyword evidence="5 9" id="KW-0472">Membrane</keyword>
<dbReference type="PANTHER" id="PTHR10489">
    <property type="entry name" value="CELL ADHESION MOLECULE"/>
    <property type="match status" value="1"/>
</dbReference>
<evidence type="ECO:0000313" key="11">
    <source>
        <dbReference type="Ensembl" id="ENSCINP00000034823.1"/>
    </source>
</evidence>
<protein>
    <recommendedName>
        <fullName evidence="10">G-protein coupled receptors family 1 profile domain-containing protein</fullName>
    </recommendedName>
</protein>
<reference evidence="11" key="2">
    <citation type="journal article" date="2008" name="Genome Biol.">
        <title>Improved genome assembly and evidence-based global gene model set for the chordate Ciona intestinalis: new insight into intron and operon populations.</title>
        <authorList>
            <person name="Satou Y."/>
            <person name="Mineta K."/>
            <person name="Ogasawara M."/>
            <person name="Sasakura Y."/>
            <person name="Shoguchi E."/>
            <person name="Ueno K."/>
            <person name="Yamada L."/>
            <person name="Matsumoto J."/>
            <person name="Wasserscheid J."/>
            <person name="Dewar K."/>
            <person name="Wiley G.B."/>
            <person name="Macmil S.L."/>
            <person name="Roe B.A."/>
            <person name="Zeller R.W."/>
            <person name="Hastings K.E."/>
            <person name="Lemaire P."/>
            <person name="Lindquist E."/>
            <person name="Endo T."/>
            <person name="Hotta K."/>
            <person name="Inaba K."/>
        </authorList>
    </citation>
    <scope>NUCLEOTIDE SEQUENCE [LARGE SCALE GENOMIC DNA]</scope>
    <source>
        <strain evidence="11">wild type</strain>
    </source>
</reference>
<dbReference type="GO" id="GO:0007218">
    <property type="term" value="P:neuropeptide signaling pathway"/>
    <property type="evidence" value="ECO:0000318"/>
    <property type="project" value="GO_Central"/>
</dbReference>
<dbReference type="Proteomes" id="UP000008144">
    <property type="component" value="Chromosome 11"/>
</dbReference>
<dbReference type="EMBL" id="EAAA01000695">
    <property type="status" value="NOT_ANNOTATED_CDS"/>
    <property type="molecule type" value="Genomic_DNA"/>
</dbReference>
<dbReference type="PRINTS" id="PR00237">
    <property type="entry name" value="GPCRRHODOPSN"/>
</dbReference>
<feature type="transmembrane region" description="Helical" evidence="9">
    <location>
        <begin position="114"/>
        <end position="136"/>
    </location>
</feature>
<feature type="transmembrane region" description="Helical" evidence="9">
    <location>
        <begin position="210"/>
        <end position="232"/>
    </location>
</feature>
<comment type="subcellular location">
    <subcellularLocation>
        <location evidence="1">Membrane</location>
        <topology evidence="1">Multi-pass membrane protein</topology>
    </subcellularLocation>
</comment>
<dbReference type="InterPro" id="IPR000496">
    <property type="entry name" value="Brdyknn_rcpt"/>
</dbReference>
<reference evidence="11" key="4">
    <citation type="submission" date="2025-09" db="UniProtKB">
        <authorList>
            <consortium name="Ensembl"/>
        </authorList>
    </citation>
    <scope>IDENTIFICATION</scope>
</reference>
<evidence type="ECO:0000256" key="4">
    <source>
        <dbReference type="ARBA" id="ARBA00023040"/>
    </source>
</evidence>
<reference evidence="11" key="3">
    <citation type="submission" date="2025-08" db="UniProtKB">
        <authorList>
            <consortium name="Ensembl"/>
        </authorList>
    </citation>
    <scope>IDENTIFICATION</scope>
</reference>
<dbReference type="SUPFAM" id="SSF81321">
    <property type="entry name" value="Family A G protein-coupled receptor-like"/>
    <property type="match status" value="1"/>
</dbReference>
<dbReference type="GO" id="GO:0005886">
    <property type="term" value="C:plasma membrane"/>
    <property type="evidence" value="ECO:0000318"/>
    <property type="project" value="GO_Central"/>
</dbReference>
<feature type="transmembrane region" description="Helical" evidence="9">
    <location>
        <begin position="252"/>
        <end position="274"/>
    </location>
</feature>
<sequence length="293" mass="32906">LAVIYFTVSFFGIIGNVIVLYVLLRQRRGWSVTTTYLFNLALSDLLFLCIMPFWGHQYLNELNWAFGLGWCKVVGSVTSINMYASVFFLTAMSVDRYMAVVHATSVNVVRNSCIARWVCISVWSAALLLSLPRVLYQTLQPIYLSGPSTNTTLAGSPGLYRDTGDTTDTTAMIGFIVPMIVISICYARIVVTVKKKVISKKVRKDRVAKLAALVVLAFFFCWLPMQIMQLFSALGGWWKIKAFNFDKNLFHAVYPFMIALAYSNSCINPIVYAFTTTNFQENIKDICGSDKAS</sequence>
<feature type="transmembrane region" description="Helical" evidence="9">
    <location>
        <begin position="36"/>
        <end position="54"/>
    </location>
</feature>
<dbReference type="Gene3D" id="1.20.1070.10">
    <property type="entry name" value="Rhodopsin 7-helix transmembrane proteins"/>
    <property type="match status" value="1"/>
</dbReference>
<evidence type="ECO:0000256" key="1">
    <source>
        <dbReference type="ARBA" id="ARBA00004141"/>
    </source>
</evidence>
<keyword evidence="4 8" id="KW-0297">G-protein coupled receptor</keyword>
<dbReference type="PROSITE" id="PS00237">
    <property type="entry name" value="G_PROTEIN_RECEP_F1_1"/>
    <property type="match status" value="1"/>
</dbReference>
<dbReference type="InterPro" id="IPR050119">
    <property type="entry name" value="CCR1-9-like"/>
</dbReference>
<keyword evidence="2 8" id="KW-0812">Transmembrane</keyword>
<evidence type="ECO:0000256" key="8">
    <source>
        <dbReference type="RuleBase" id="RU000688"/>
    </source>
</evidence>
<keyword evidence="6 8" id="KW-0675">Receptor</keyword>
<dbReference type="InParanoid" id="H2XYT9"/>
<dbReference type="PRINTS" id="PR00425">
    <property type="entry name" value="BRADYKININR"/>
</dbReference>
<organism evidence="11 12">
    <name type="scientific">Ciona intestinalis</name>
    <name type="common">Transparent sea squirt</name>
    <name type="synonym">Ascidia intestinalis</name>
    <dbReference type="NCBI Taxonomy" id="7719"/>
    <lineage>
        <taxon>Eukaryota</taxon>
        <taxon>Metazoa</taxon>
        <taxon>Chordata</taxon>
        <taxon>Tunicata</taxon>
        <taxon>Ascidiacea</taxon>
        <taxon>Phlebobranchia</taxon>
        <taxon>Cionidae</taxon>
        <taxon>Ciona</taxon>
    </lineage>
</organism>
<dbReference type="HOGENOM" id="CLU_009579_8_1_1"/>
<dbReference type="InterPro" id="IPR017452">
    <property type="entry name" value="GPCR_Rhodpsn_7TM"/>
</dbReference>
<evidence type="ECO:0000256" key="5">
    <source>
        <dbReference type="ARBA" id="ARBA00023136"/>
    </source>
</evidence>
<proteinExistence type="inferred from homology"/>
<dbReference type="PROSITE" id="PS50262">
    <property type="entry name" value="G_PROTEIN_RECEP_F1_2"/>
    <property type="match status" value="1"/>
</dbReference>
<dbReference type="InterPro" id="IPR000276">
    <property type="entry name" value="GPCR_Rhodpsn"/>
</dbReference>
<dbReference type="GO" id="GO:0004966">
    <property type="term" value="F:galanin receptor activity"/>
    <property type="evidence" value="ECO:0000318"/>
    <property type="project" value="GO_Central"/>
</dbReference>
<evidence type="ECO:0000256" key="3">
    <source>
        <dbReference type="ARBA" id="ARBA00022989"/>
    </source>
</evidence>
<evidence type="ECO:0000256" key="7">
    <source>
        <dbReference type="ARBA" id="ARBA00023224"/>
    </source>
</evidence>
<feature type="transmembrane region" description="Helical" evidence="9">
    <location>
        <begin position="74"/>
        <end position="94"/>
    </location>
</feature>
<dbReference type="Pfam" id="PF00001">
    <property type="entry name" value="7tm_1"/>
    <property type="match status" value="1"/>
</dbReference>
<reference evidence="12" key="1">
    <citation type="journal article" date="2002" name="Science">
        <title>The draft genome of Ciona intestinalis: insights into chordate and vertebrate origins.</title>
        <authorList>
            <person name="Dehal P."/>
            <person name="Satou Y."/>
            <person name="Campbell R.K."/>
            <person name="Chapman J."/>
            <person name="Degnan B."/>
            <person name="De Tomaso A."/>
            <person name="Davidson B."/>
            <person name="Di Gregorio A."/>
            <person name="Gelpke M."/>
            <person name="Goodstein D.M."/>
            <person name="Harafuji N."/>
            <person name="Hastings K.E."/>
            <person name="Ho I."/>
            <person name="Hotta K."/>
            <person name="Huang W."/>
            <person name="Kawashima T."/>
            <person name="Lemaire P."/>
            <person name="Martinez D."/>
            <person name="Meinertzhagen I.A."/>
            <person name="Necula S."/>
            <person name="Nonaka M."/>
            <person name="Putnam N."/>
            <person name="Rash S."/>
            <person name="Saiga H."/>
            <person name="Satake M."/>
            <person name="Terry A."/>
            <person name="Yamada L."/>
            <person name="Wang H.G."/>
            <person name="Awazu S."/>
            <person name="Azumi K."/>
            <person name="Boore J."/>
            <person name="Branno M."/>
            <person name="Chin-Bow S."/>
            <person name="DeSantis R."/>
            <person name="Doyle S."/>
            <person name="Francino P."/>
            <person name="Keys D.N."/>
            <person name="Haga S."/>
            <person name="Hayashi H."/>
            <person name="Hino K."/>
            <person name="Imai K.S."/>
            <person name="Inaba K."/>
            <person name="Kano S."/>
            <person name="Kobayashi K."/>
            <person name="Kobayashi M."/>
            <person name="Lee B.I."/>
            <person name="Makabe K.W."/>
            <person name="Manohar C."/>
            <person name="Matassi G."/>
            <person name="Medina M."/>
            <person name="Mochizuki Y."/>
            <person name="Mount S."/>
            <person name="Morishita T."/>
            <person name="Miura S."/>
            <person name="Nakayama A."/>
            <person name="Nishizaka S."/>
            <person name="Nomoto H."/>
            <person name="Ohta F."/>
            <person name="Oishi K."/>
            <person name="Rigoutsos I."/>
            <person name="Sano M."/>
            <person name="Sasaki A."/>
            <person name="Sasakura Y."/>
            <person name="Shoguchi E."/>
            <person name="Shin-i T."/>
            <person name="Spagnuolo A."/>
            <person name="Stainier D."/>
            <person name="Suzuki M.M."/>
            <person name="Tassy O."/>
            <person name="Takatori N."/>
            <person name="Tokuoka M."/>
            <person name="Yagi K."/>
            <person name="Yoshizaki F."/>
            <person name="Wada S."/>
            <person name="Zhang C."/>
            <person name="Hyatt P.D."/>
            <person name="Larimer F."/>
            <person name="Detter C."/>
            <person name="Doggett N."/>
            <person name="Glavina T."/>
            <person name="Hawkins T."/>
            <person name="Richardson P."/>
            <person name="Lucas S."/>
            <person name="Kohara Y."/>
            <person name="Levine M."/>
            <person name="Satoh N."/>
            <person name="Rokhsar D.S."/>
        </authorList>
    </citation>
    <scope>NUCLEOTIDE SEQUENCE [LARGE SCALE GENOMIC DNA]</scope>
</reference>